<proteinExistence type="inferred from homology"/>
<comment type="cofactor">
    <cofactor evidence="1">
        <name>Mg(2+)</name>
        <dbReference type="ChEBI" id="CHEBI:18420"/>
    </cofactor>
</comment>
<reference evidence="3 4" key="1">
    <citation type="submission" date="2020-04" db="EMBL/GenBank/DDBJ databases">
        <title>Plant Genome Project.</title>
        <authorList>
            <person name="Zhang R.-G."/>
        </authorList>
    </citation>
    <scope>NUCLEOTIDE SEQUENCE [LARGE SCALE GENOMIC DNA]</scope>
    <source>
        <strain evidence="3">YNK0</strain>
        <tissue evidence="3">Leaf</tissue>
    </source>
</reference>
<sequence length="262" mass="28438">MNLRLIPGAVYLPKDDESKPRGEDAHFICVDEHTIGVADGVGGWARKGVDSGEYARELMNNSVMAVYSEPKGAVNPLMVLNKAYSNTKAEGSSTACIVTLTGQWLYAVNVGDSGFVVVREGKVIYRSPVQQRSFNCPYQLGNSKKCDRPSKAKVFKVVVEAGDVIVAGSDGLFDNMFKHEIGETVLQGTKSCMEAQSLACRIAGLALYNSFNRYASTPFMKAARKAGRIHRGGKIDDITVVVAYVVSSDASTHSLKYESCKY</sequence>
<dbReference type="PANTHER" id="PTHR12320">
    <property type="entry name" value="PROTEIN PHOSPHATASE 2C"/>
    <property type="match status" value="1"/>
</dbReference>
<dbReference type="Proteomes" id="UP000655225">
    <property type="component" value="Unassembled WGS sequence"/>
</dbReference>
<dbReference type="OrthoDB" id="60843at2759"/>
<dbReference type="InterPro" id="IPR001932">
    <property type="entry name" value="PPM-type_phosphatase-like_dom"/>
</dbReference>
<keyword evidence="1" id="KW-0378">Hydrolase</keyword>
<dbReference type="GO" id="GO:0046872">
    <property type="term" value="F:metal ion binding"/>
    <property type="evidence" value="ECO:0007669"/>
    <property type="project" value="UniProtKB-UniRule"/>
</dbReference>
<accession>A0A834YDB5</accession>
<dbReference type="SMART" id="SM00332">
    <property type="entry name" value="PP2Cc"/>
    <property type="match status" value="1"/>
</dbReference>
<dbReference type="AlphaFoldDB" id="A0A834YDB5"/>
<dbReference type="OMA" id="GEYLKMI"/>
<dbReference type="SMART" id="SM00331">
    <property type="entry name" value="PP2C_SIG"/>
    <property type="match status" value="1"/>
</dbReference>
<comment type="similarity">
    <text evidence="1">Belongs to the PP2C family.</text>
</comment>
<comment type="caution">
    <text evidence="3">The sequence shown here is derived from an EMBL/GenBank/DDBJ whole genome shotgun (WGS) entry which is preliminary data.</text>
</comment>
<dbReference type="InterPro" id="IPR036457">
    <property type="entry name" value="PPM-type-like_dom_sf"/>
</dbReference>
<name>A0A834YDB5_TETSI</name>
<protein>
    <recommendedName>
        <fullName evidence="1">Protein phosphatase</fullName>
        <ecNumber evidence="1">3.1.3.16</ecNumber>
    </recommendedName>
</protein>
<evidence type="ECO:0000259" key="2">
    <source>
        <dbReference type="PROSITE" id="PS51746"/>
    </source>
</evidence>
<gene>
    <name evidence="3" type="ORF">HHK36_027485</name>
</gene>
<comment type="cofactor">
    <cofactor evidence="1">
        <name>Mn(2+)</name>
        <dbReference type="ChEBI" id="CHEBI:29035"/>
    </cofactor>
</comment>
<dbReference type="Gene3D" id="3.60.40.10">
    <property type="entry name" value="PPM-type phosphatase domain"/>
    <property type="match status" value="2"/>
</dbReference>
<comment type="catalytic activity">
    <reaction evidence="1">
        <text>O-phospho-L-threonyl-[protein] + H2O = L-threonyl-[protein] + phosphate</text>
        <dbReference type="Rhea" id="RHEA:47004"/>
        <dbReference type="Rhea" id="RHEA-COMP:11060"/>
        <dbReference type="Rhea" id="RHEA-COMP:11605"/>
        <dbReference type="ChEBI" id="CHEBI:15377"/>
        <dbReference type="ChEBI" id="CHEBI:30013"/>
        <dbReference type="ChEBI" id="CHEBI:43474"/>
        <dbReference type="ChEBI" id="CHEBI:61977"/>
        <dbReference type="EC" id="3.1.3.16"/>
    </reaction>
</comment>
<keyword evidence="1" id="KW-0460">Magnesium</keyword>
<dbReference type="PANTHER" id="PTHR12320:SF81">
    <property type="entry name" value="PROTEIN PHOSPHATASE 2C 23-RELATED"/>
    <property type="match status" value="1"/>
</dbReference>
<evidence type="ECO:0000313" key="3">
    <source>
        <dbReference type="EMBL" id="KAF8380016.1"/>
    </source>
</evidence>
<keyword evidence="1" id="KW-0904">Protein phosphatase</keyword>
<keyword evidence="1" id="KW-0479">Metal-binding</keyword>
<dbReference type="InterPro" id="IPR039123">
    <property type="entry name" value="PPTC7"/>
</dbReference>
<dbReference type="GO" id="GO:0004722">
    <property type="term" value="F:protein serine/threonine phosphatase activity"/>
    <property type="evidence" value="ECO:0007669"/>
    <property type="project" value="UniProtKB-EC"/>
</dbReference>
<comment type="catalytic activity">
    <reaction evidence="1">
        <text>O-phospho-L-seryl-[protein] + H2O = L-seryl-[protein] + phosphate</text>
        <dbReference type="Rhea" id="RHEA:20629"/>
        <dbReference type="Rhea" id="RHEA-COMP:9863"/>
        <dbReference type="Rhea" id="RHEA-COMP:11604"/>
        <dbReference type="ChEBI" id="CHEBI:15377"/>
        <dbReference type="ChEBI" id="CHEBI:29999"/>
        <dbReference type="ChEBI" id="CHEBI:43474"/>
        <dbReference type="ChEBI" id="CHEBI:83421"/>
        <dbReference type="EC" id="3.1.3.16"/>
    </reaction>
</comment>
<keyword evidence="1" id="KW-0464">Manganese</keyword>
<organism evidence="3 4">
    <name type="scientific">Tetracentron sinense</name>
    <name type="common">Spur-leaf</name>
    <dbReference type="NCBI Taxonomy" id="13715"/>
    <lineage>
        <taxon>Eukaryota</taxon>
        <taxon>Viridiplantae</taxon>
        <taxon>Streptophyta</taxon>
        <taxon>Embryophyta</taxon>
        <taxon>Tracheophyta</taxon>
        <taxon>Spermatophyta</taxon>
        <taxon>Magnoliopsida</taxon>
        <taxon>Trochodendrales</taxon>
        <taxon>Trochodendraceae</taxon>
        <taxon>Tetracentron</taxon>
    </lineage>
</organism>
<evidence type="ECO:0000313" key="4">
    <source>
        <dbReference type="Proteomes" id="UP000655225"/>
    </source>
</evidence>
<keyword evidence="4" id="KW-1185">Reference proteome</keyword>
<dbReference type="EC" id="3.1.3.16" evidence="1"/>
<dbReference type="EMBL" id="JABCRI010000021">
    <property type="protein sequence ID" value="KAF8380016.1"/>
    <property type="molecule type" value="Genomic_DNA"/>
</dbReference>
<dbReference type="PROSITE" id="PS51746">
    <property type="entry name" value="PPM_2"/>
    <property type="match status" value="1"/>
</dbReference>
<evidence type="ECO:0000256" key="1">
    <source>
        <dbReference type="RuleBase" id="RU366020"/>
    </source>
</evidence>
<feature type="domain" description="PPM-type phosphatase" evidence="2">
    <location>
        <begin position="9"/>
        <end position="245"/>
    </location>
</feature>
<dbReference type="SUPFAM" id="SSF81606">
    <property type="entry name" value="PP2C-like"/>
    <property type="match status" value="1"/>
</dbReference>